<dbReference type="SMART" id="SM00487">
    <property type="entry name" value="DEXDc"/>
    <property type="match status" value="1"/>
</dbReference>
<feature type="domain" description="Helicase ATP-binding" evidence="2">
    <location>
        <begin position="1260"/>
        <end position="1434"/>
    </location>
</feature>
<dbReference type="InterPro" id="IPR036770">
    <property type="entry name" value="Ankyrin_rpt-contain_sf"/>
</dbReference>
<evidence type="ECO:0000313" key="3">
    <source>
        <dbReference type="EMBL" id="KTC67876.1"/>
    </source>
</evidence>
<dbReference type="STRING" id="28083.Lbir_2478"/>
<accession>A0A378I9F1</accession>
<dbReference type="GO" id="GO:0005829">
    <property type="term" value="C:cytosol"/>
    <property type="evidence" value="ECO:0007669"/>
    <property type="project" value="TreeGrafter"/>
</dbReference>
<feature type="region of interest" description="Disordered" evidence="1">
    <location>
        <begin position="1810"/>
        <end position="1838"/>
    </location>
</feature>
<reference evidence="4 6" key="2">
    <citation type="submission" date="2018-06" db="EMBL/GenBank/DDBJ databases">
        <authorList>
            <consortium name="Pathogen Informatics"/>
            <person name="Doyle S."/>
        </authorList>
    </citation>
    <scope>NUCLEOTIDE SEQUENCE [LARGE SCALE GENOMIC DNA]</scope>
    <source>
        <strain evidence="4 6">NCTC12437</strain>
    </source>
</reference>
<dbReference type="GO" id="GO:0016853">
    <property type="term" value="F:isomerase activity"/>
    <property type="evidence" value="ECO:0007669"/>
    <property type="project" value="UniProtKB-KW"/>
</dbReference>
<evidence type="ECO:0000259" key="2">
    <source>
        <dbReference type="PROSITE" id="PS51192"/>
    </source>
</evidence>
<sequence>MNFFEKICELAIELKEEDIKAFIRENNISIDVFKPKDNMSAAEFLTIERKLDAVNLLLHLGADPSRVARGAAREGNFSLVNYLLHRNVSVSHVAQGFAQGGPKNWRDIKEYREKLSIHYQLGASIDAIAIGAIQGEDFDFADEMRLGGADINLMASTAAAYGYEQFANYLRDQGADPNWIALGRARGGYSTEDLRQEGVNINYILQGAALGGLLDEARSLIEEGADPEWAVEAAMQGGYFFFAEECRIKARKHINYFDKIYTLAKEGKKDELLRLLKDPFISIDVRKQGTDFTAAERLAFEKNKAAVMLLLELGANIHYVARGAARAGDTAFAEKLRRRYSASINMIAQGAGEFGDQMYINFLQMHDASISRLAQGYAVRGDWPTIRELQKKGAKFAGIVQGALEGRQLKNPNYLFEKEFVDLGFLLLYAGLYGQPDLIKEQQQKGMSVNLCAQGFLVGGYLNEVEHLVPSGANIDYMAAAAARSGHLYLAEFLRRRGAKIHVIAAAAAAGGHLNYAKYLKSQGADINTIASSVAQSGNFEYAKELFEEGASPSRIACGAAMGGHEAFAEYFRALGADKREIIRGAIKGGYWEYAHRLAMEEPVIDINIVAGMAAFYYYNEYGEFLRMNHGANIDWMAYLSAKAGNYGYTEYLRMRGANLEKIIKGCKDGNSQPYLDYLATLDDANIRTALAAFTSEIRPDNEVLKSPEAEPSQPVQGDDVVALNVDTLFADAGSPDDSVTDSDPMLLEVTPLSYPPTPEPKEKEPVEQSLKRSQKEAELSEIATEGDKHIRKRPKKANEKNALFSGKYSKKYERVELPYFIAKKSESASYQNSFQFQTLESARKKEGRQRQIKNLVMGKSNFRFASNRNDLPSTDETVTFVFAGRLHDAMIPNPSALGEKQRLLLVVGNYEYEGLNEYYYNENIEFLIIDSLLSETHGNYHPDDIQSRRLAAFIVSFEWRLKNCIYLDDNLSLLQSQSEFSSLSSWAETTASLAAARDSNKAVMCGMQTLSRRPHHHEPDYCYKLFVFDFQLAARILSLRSIEDVFILGYPERYSGYCMQDFYFQMVIDFALEELINAEDGNDWLPQRLMHLPKLEEISLLRAKHQKNSARTFTRGYIEDIYDIDVDSFPPPKVSGKQAEIMKAALLHMKKEIKRCLKNVDKLHRQAESGDFRDSLDIDESIEDIQEKIKGKEPELKSRTISKQKKNGKGASSSSLVIPESWVGSKLNERVPAEKMEEFLQKQEIREYLYPYQADALRAMGNCDESKGVWKISPGGGKTLVGIVLSTFLISQNPQGVIHIVVPTVQLVDQYRQEFKKFLKRMGNDCPIKSKNVISVDSKENAVSKNFLNKNKVLQKKASVLIFCLASYSKLLEDKDLEKHRAPLMVILDEHHLYSRKATKLLNSGVPSIGFSATPDNSLKPFYVFNRADSRRVGTTAPLIVDRLSFSLDMKKNLRKHEKLAQLIWVHRHPMKEPLASYKGIIFTSSIKEANELADAINEVQLQKLTEAGKPLSVPKLAYAIHSNVDSCREWIEDFKAKSLTTPGIRIVVDMLGTGYDDQDVAWAIYAKNNGSSIANHSQMIGRVIRKNPRFPNKIAYFLTDDELILDPDDTPKDKDALEMAHSDYFRCNREVIYFELLNAIDKKRPFVHYRPLFEQNLLDYSLSKCLLLLLKAVLCEAEEWSKGMLDTNKTLKESWRDARGTEFNLLEMFINEVIGLNAGHKDPLKESLINIDSLDKLLDVLDTHAPQFLTQLSEKNGIKERLKKVDANYTTIFRKYRCLNTEKVLGSFIISEGRQGVKIRTNPNCFLSPQTSKAPAESSSNNDKKECEQSSPTYWG</sequence>
<gene>
    <name evidence="3" type="primary">rgy</name>
    <name evidence="3" type="ORF">Lbir_2478</name>
    <name evidence="4" type="ORF">NCTC12437_01188</name>
</gene>
<dbReference type="EC" id="5.99.1.3" evidence="3"/>
<dbReference type="PANTHER" id="PTHR47396:SF1">
    <property type="entry name" value="ATP-DEPENDENT HELICASE IRC3-RELATED"/>
    <property type="match status" value="1"/>
</dbReference>
<proteinExistence type="predicted"/>
<feature type="region of interest" description="Disordered" evidence="1">
    <location>
        <begin position="733"/>
        <end position="797"/>
    </location>
</feature>
<dbReference type="PANTHER" id="PTHR47396">
    <property type="entry name" value="TYPE I RESTRICTION ENZYME ECOKI R PROTEIN"/>
    <property type="match status" value="1"/>
</dbReference>
<dbReference type="RefSeq" id="WP_058524487.1">
    <property type="nucleotide sequence ID" value="NZ_CAAAHV010000003.1"/>
</dbReference>
<feature type="compositionally biased region" description="Basic and acidic residues" evidence="1">
    <location>
        <begin position="760"/>
        <end position="779"/>
    </location>
</feature>
<feature type="compositionally biased region" description="Basic and acidic residues" evidence="1">
    <location>
        <begin position="1188"/>
        <end position="1199"/>
    </location>
</feature>
<dbReference type="OrthoDB" id="5651401at2"/>
<dbReference type="GO" id="GO:0003677">
    <property type="term" value="F:DNA binding"/>
    <property type="evidence" value="ECO:0007669"/>
    <property type="project" value="InterPro"/>
</dbReference>
<dbReference type="EMBL" id="UGNW01000001">
    <property type="protein sequence ID" value="STX31415.1"/>
    <property type="molecule type" value="Genomic_DNA"/>
</dbReference>
<evidence type="ECO:0000313" key="4">
    <source>
        <dbReference type="EMBL" id="STX31415.1"/>
    </source>
</evidence>
<dbReference type="Pfam" id="PF04851">
    <property type="entry name" value="ResIII"/>
    <property type="match status" value="1"/>
</dbReference>
<dbReference type="Proteomes" id="UP000255066">
    <property type="component" value="Unassembled WGS sequence"/>
</dbReference>
<dbReference type="InterPro" id="IPR050742">
    <property type="entry name" value="Helicase_Restrict-Modif_Enz"/>
</dbReference>
<keyword evidence="3" id="KW-0413">Isomerase</keyword>
<dbReference type="SUPFAM" id="SSF48403">
    <property type="entry name" value="Ankyrin repeat"/>
    <property type="match status" value="1"/>
</dbReference>
<dbReference type="InterPro" id="IPR002110">
    <property type="entry name" value="Ankyrin_rpt"/>
</dbReference>
<protein>
    <submittedName>
        <fullName evidence="4">DNA phosphorothioation system restriction enzyme</fullName>
    </submittedName>
    <submittedName>
        <fullName evidence="3">Reverse gyrase</fullName>
        <ecNumber evidence="3">5.99.1.3</ecNumber>
    </submittedName>
</protein>
<dbReference type="Gene3D" id="3.40.50.300">
    <property type="entry name" value="P-loop containing nucleotide triphosphate hydrolases"/>
    <property type="match status" value="2"/>
</dbReference>
<dbReference type="InterPro" id="IPR006935">
    <property type="entry name" value="Helicase/UvrB_N"/>
</dbReference>
<name>A0A378I9F1_9GAMM</name>
<dbReference type="SUPFAM" id="SSF52540">
    <property type="entry name" value="P-loop containing nucleoside triphosphate hydrolases"/>
    <property type="match status" value="1"/>
</dbReference>
<dbReference type="GO" id="GO:0005524">
    <property type="term" value="F:ATP binding"/>
    <property type="evidence" value="ECO:0007669"/>
    <property type="project" value="InterPro"/>
</dbReference>
<dbReference type="Proteomes" id="UP000054735">
    <property type="component" value="Unassembled WGS sequence"/>
</dbReference>
<evidence type="ECO:0000256" key="1">
    <source>
        <dbReference type="SAM" id="MobiDB-lite"/>
    </source>
</evidence>
<reference evidence="3 5" key="1">
    <citation type="submission" date="2015-11" db="EMBL/GenBank/DDBJ databases">
        <title>Genomic analysis of 38 Legionella species identifies large and diverse effector repertoires.</title>
        <authorList>
            <person name="Burstein D."/>
            <person name="Amaro F."/>
            <person name="Zusman T."/>
            <person name="Lifshitz Z."/>
            <person name="Cohen O."/>
            <person name="Gilbert J.A."/>
            <person name="Pupko T."/>
            <person name="Shuman H.A."/>
            <person name="Segal G."/>
        </authorList>
    </citation>
    <scope>NUCLEOTIDE SEQUENCE [LARGE SCALE GENOMIC DNA]</scope>
    <source>
        <strain evidence="3 5">CDC#1407-AL-14</strain>
    </source>
</reference>
<dbReference type="GO" id="GO:0016787">
    <property type="term" value="F:hydrolase activity"/>
    <property type="evidence" value="ECO:0007669"/>
    <property type="project" value="InterPro"/>
</dbReference>
<feature type="compositionally biased region" description="Polar residues" evidence="1">
    <location>
        <begin position="1810"/>
        <end position="1823"/>
    </location>
</feature>
<evidence type="ECO:0000313" key="6">
    <source>
        <dbReference type="Proteomes" id="UP000255066"/>
    </source>
</evidence>
<dbReference type="EMBL" id="LNXT01000048">
    <property type="protein sequence ID" value="KTC67876.1"/>
    <property type="molecule type" value="Genomic_DNA"/>
</dbReference>
<dbReference type="Gene3D" id="1.25.40.20">
    <property type="entry name" value="Ankyrin repeat-containing domain"/>
    <property type="match status" value="2"/>
</dbReference>
<evidence type="ECO:0000313" key="5">
    <source>
        <dbReference type="Proteomes" id="UP000054735"/>
    </source>
</evidence>
<organism evidence="4 6">
    <name type="scientific">Legionella birminghamensis</name>
    <dbReference type="NCBI Taxonomy" id="28083"/>
    <lineage>
        <taxon>Bacteria</taxon>
        <taxon>Pseudomonadati</taxon>
        <taxon>Pseudomonadota</taxon>
        <taxon>Gammaproteobacteria</taxon>
        <taxon>Legionellales</taxon>
        <taxon>Legionellaceae</taxon>
        <taxon>Legionella</taxon>
    </lineage>
</organism>
<dbReference type="InterPro" id="IPR027417">
    <property type="entry name" value="P-loop_NTPase"/>
</dbReference>
<feature type="region of interest" description="Disordered" evidence="1">
    <location>
        <begin position="1188"/>
        <end position="1216"/>
    </location>
</feature>
<keyword evidence="5" id="KW-1185">Reference proteome</keyword>
<dbReference type="InterPro" id="IPR014001">
    <property type="entry name" value="Helicase_ATP-bd"/>
</dbReference>
<dbReference type="SMART" id="SM00248">
    <property type="entry name" value="ANK"/>
    <property type="match status" value="7"/>
</dbReference>
<dbReference type="PROSITE" id="PS51192">
    <property type="entry name" value="HELICASE_ATP_BIND_1"/>
    <property type="match status" value="1"/>
</dbReference>